<dbReference type="EMBL" id="QVIG01000001">
    <property type="protein sequence ID" value="RGD57591.1"/>
    <property type="molecule type" value="Genomic_DNA"/>
</dbReference>
<organism evidence="2 3">
    <name type="scientific">Kitasatospora xanthocidica</name>
    <dbReference type="NCBI Taxonomy" id="83382"/>
    <lineage>
        <taxon>Bacteria</taxon>
        <taxon>Bacillati</taxon>
        <taxon>Actinomycetota</taxon>
        <taxon>Actinomycetes</taxon>
        <taxon>Kitasatosporales</taxon>
        <taxon>Streptomycetaceae</taxon>
        <taxon>Kitasatospora</taxon>
    </lineage>
</organism>
<dbReference type="SUPFAM" id="SSF47413">
    <property type="entry name" value="lambda repressor-like DNA-binding domains"/>
    <property type="match status" value="1"/>
</dbReference>
<comment type="caution">
    <text evidence="2">The sequence shown here is derived from an EMBL/GenBank/DDBJ whole genome shotgun (WGS) entry which is preliminary data.</text>
</comment>
<protein>
    <submittedName>
        <fullName evidence="2">XRE family transcriptional regulator</fullName>
    </submittedName>
</protein>
<dbReference type="InterPro" id="IPR001387">
    <property type="entry name" value="Cro/C1-type_HTH"/>
</dbReference>
<gene>
    <name evidence="2" type="ORF">DR950_07135</name>
</gene>
<feature type="domain" description="HTH cro/C1-type" evidence="1">
    <location>
        <begin position="21"/>
        <end position="76"/>
    </location>
</feature>
<accession>A0A372ZPE3</accession>
<keyword evidence="3" id="KW-1185">Reference proteome</keyword>
<dbReference type="CDD" id="cd00093">
    <property type="entry name" value="HTH_XRE"/>
    <property type="match status" value="1"/>
</dbReference>
<dbReference type="Pfam" id="PF13560">
    <property type="entry name" value="HTH_31"/>
    <property type="match status" value="1"/>
</dbReference>
<name>A0A372ZPE3_9ACTN</name>
<evidence type="ECO:0000313" key="3">
    <source>
        <dbReference type="Proteomes" id="UP000263377"/>
    </source>
</evidence>
<dbReference type="AlphaFoldDB" id="A0A372ZPE3"/>
<dbReference type="InterPro" id="IPR010982">
    <property type="entry name" value="Lambda_DNA-bd_dom_sf"/>
</dbReference>
<sequence length="431" mass="46244">MAARPNMLHPERSPEEWLGNEIRQWRTLRGYGQDELGALVHLSGDLIGKMERGERRCLPHHAEALDIALDTGGALARSLVLVNMQVGLRGEDDSAVATAQAAHPSAAFVDSLSPIAVPLIQPGSGPGSSVLPGDIAHVESAAAVLRSWDNLHGGGGLVRETAVAQLRWVRGLTEAPCSSPLRPKLLTAASRLASAAGAVLLDTGEFAEAGRHLRWATALAEEASDWSARAVSFNLRSRLATWCEQYEDSVTLAELGLVRSDRLSPAERAMLNNAAARGHARLGNRQAALAAIGRSDEAYGQVRAAQESPWMSYYDDAQHQGDTGHAVYDLALTGHAVDDALDRLRNAVDGHSQSFARSRTFSRTKLTGLLLVVGDPDDVLPETELAMAEVARLRSHRAVRDLQELASIARRYERHSGLQGLHLQIAATVGG</sequence>
<dbReference type="Gene3D" id="1.10.260.40">
    <property type="entry name" value="lambda repressor-like DNA-binding domains"/>
    <property type="match status" value="1"/>
</dbReference>
<evidence type="ECO:0000313" key="2">
    <source>
        <dbReference type="EMBL" id="RGD57591.1"/>
    </source>
</evidence>
<dbReference type="RefSeq" id="WP_117486358.1">
    <property type="nucleotide sequence ID" value="NZ_QVIG01000001.1"/>
</dbReference>
<proteinExistence type="predicted"/>
<dbReference type="GO" id="GO:0003677">
    <property type="term" value="F:DNA binding"/>
    <property type="evidence" value="ECO:0007669"/>
    <property type="project" value="InterPro"/>
</dbReference>
<evidence type="ECO:0000259" key="1">
    <source>
        <dbReference type="SMART" id="SM00530"/>
    </source>
</evidence>
<dbReference type="SMART" id="SM00530">
    <property type="entry name" value="HTH_XRE"/>
    <property type="match status" value="1"/>
</dbReference>
<dbReference type="Proteomes" id="UP000263377">
    <property type="component" value="Unassembled WGS sequence"/>
</dbReference>
<reference evidence="2 3" key="1">
    <citation type="submission" date="2018-08" db="EMBL/GenBank/DDBJ databases">
        <title>Diversity &amp; Physiological Properties of Lignin-Decomposing Actinobacteria from Soil.</title>
        <authorList>
            <person name="Roh S.G."/>
            <person name="Kim S.B."/>
        </authorList>
    </citation>
    <scope>NUCLEOTIDE SEQUENCE [LARGE SCALE GENOMIC DNA]</scope>
    <source>
        <strain evidence="2 3">MMS17-GH009</strain>
    </source>
</reference>